<dbReference type="Pfam" id="PF06089">
    <property type="entry name" value="Asparaginase_II"/>
    <property type="match status" value="1"/>
</dbReference>
<evidence type="ECO:0000313" key="2">
    <source>
        <dbReference type="EMBL" id="XBV89638.1"/>
    </source>
</evidence>
<dbReference type="InterPro" id="IPR041629">
    <property type="entry name" value="SCP_3"/>
</dbReference>
<keyword evidence="2" id="KW-0378">Hydrolase</keyword>
<dbReference type="RefSeq" id="WP_350270520.1">
    <property type="nucleotide sequence ID" value="NZ_CP158281.1"/>
</dbReference>
<dbReference type="EMBL" id="CP158281">
    <property type="protein sequence ID" value="XBV89638.1"/>
    <property type="molecule type" value="Genomic_DNA"/>
</dbReference>
<name>A0AAU7UMG4_9MICO</name>
<dbReference type="Gene3D" id="3.30.1050.40">
    <property type="match status" value="1"/>
</dbReference>
<dbReference type="Pfam" id="PF17844">
    <property type="entry name" value="SCP_3"/>
    <property type="match status" value="1"/>
</dbReference>
<gene>
    <name evidence="2" type="ORF">AAFP32_02580</name>
</gene>
<dbReference type="PANTHER" id="PTHR42110:SF1">
    <property type="entry name" value="L-ASPARAGINASE, PUTATIVE (AFU_ORTHOLOGUE AFUA_3G11890)-RELATED"/>
    <property type="match status" value="1"/>
</dbReference>
<dbReference type="KEGG" id="bkr:AAFP32_02580"/>
<organism evidence="2">
    <name type="scientific">Brevibacterium koreense</name>
    <dbReference type="NCBI Taxonomy" id="3140787"/>
    <lineage>
        <taxon>Bacteria</taxon>
        <taxon>Bacillati</taxon>
        <taxon>Actinomycetota</taxon>
        <taxon>Actinomycetes</taxon>
        <taxon>Micrococcales</taxon>
        <taxon>Brevibacteriaceae</taxon>
        <taxon>Brevibacterium</taxon>
    </lineage>
</organism>
<proteinExistence type="predicted"/>
<reference evidence="2" key="1">
    <citation type="submission" date="2024-06" db="EMBL/GenBank/DDBJ databases">
        <title>Brevibacterium koreense sp. nov., isolated from jogae-jeotgal, a Korean fermented seafood.</title>
        <authorList>
            <person name="Whon T.W."/>
            <person name="Nam S."/>
            <person name="Kim Y."/>
        </authorList>
    </citation>
    <scope>NUCLEOTIDE SEQUENCE</scope>
    <source>
        <strain evidence="2">CBA3109</strain>
    </source>
</reference>
<dbReference type="AlphaFoldDB" id="A0AAU7UMG4"/>
<dbReference type="InterPro" id="IPR010349">
    <property type="entry name" value="Asparaginase_II"/>
</dbReference>
<protein>
    <submittedName>
        <fullName evidence="2">Asparaginase</fullName>
        <ecNumber evidence="2">3.5.1.1</ecNumber>
    </submittedName>
</protein>
<accession>A0AAU7UMG4</accession>
<sequence length="502" mass="51474">MTPSTFTSAGAVELAAVVRSGFVESRHIGSAVVLDPEGSPLISLGAPEVPGFTRSSLKPLQAIAAMNLGADVSGTWAALATASHACEAGHAEAVAGMLGSVGLSPDDLQCPSAHPADGAFRRSLQEAGTGDPKSPLYFNCSGKHAAFLMAATAIGANTTNYLQPTHPVQAKVAEVVEAFASESPAAVGTDGCGAPVFALSLVGLARAIGRVVRLGSADPATADANPMTASAAEPYASYASEARTLMDAVFAEPWAIEGHGKPNTTVIDRLGVFAKGGAEGVIVMATKSGYSVALKCLDGSSRATGLVALTLLQKAGALPDVDDELLDEVSAAITGPVTGGIDSEGRTAVVGRVIVGEDVARIRQEGESLMAIRRRIDPDEGRNALEMWVAHSDADAAPADRPTLATAVRFTLEELASRAEGNSVEVRVPPFGVTQCIPGPRHTRGTPPNVVETSAQVWLEIVTGQTEFSAALAEGSVDASGTRADISDFVPLYTSAELEGRR</sequence>
<feature type="domain" description="Bacterial SCP orthologue" evidence="1">
    <location>
        <begin position="400"/>
        <end position="492"/>
    </location>
</feature>
<dbReference type="GO" id="GO:0004067">
    <property type="term" value="F:asparaginase activity"/>
    <property type="evidence" value="ECO:0007669"/>
    <property type="project" value="UniProtKB-EC"/>
</dbReference>
<evidence type="ECO:0000259" key="1">
    <source>
        <dbReference type="Pfam" id="PF17844"/>
    </source>
</evidence>
<dbReference type="PANTHER" id="PTHR42110">
    <property type="entry name" value="L-ASPARAGINASE, PUTATIVE (AFU_ORTHOLOGUE AFUA_3G11890)-RELATED"/>
    <property type="match status" value="1"/>
</dbReference>
<dbReference type="EC" id="3.5.1.1" evidence="2"/>